<dbReference type="AlphaFoldDB" id="X1J7U8"/>
<gene>
    <name evidence="1" type="ORF">S03H2_50505</name>
</gene>
<dbReference type="EMBL" id="BARU01031982">
    <property type="protein sequence ID" value="GAH65833.1"/>
    <property type="molecule type" value="Genomic_DNA"/>
</dbReference>
<dbReference type="InterPro" id="IPR011330">
    <property type="entry name" value="Glyco_hydro/deAcase_b/a-brl"/>
</dbReference>
<protein>
    <recommendedName>
        <fullName evidence="2">NodB homology domain-containing protein</fullName>
    </recommendedName>
</protein>
<comment type="caution">
    <text evidence="1">The sequence shown here is derived from an EMBL/GenBank/DDBJ whole genome shotgun (WGS) entry which is preliminary data.</text>
</comment>
<dbReference type="GO" id="GO:0005975">
    <property type="term" value="P:carbohydrate metabolic process"/>
    <property type="evidence" value="ECO:0007669"/>
    <property type="project" value="InterPro"/>
</dbReference>
<organism evidence="1">
    <name type="scientific">marine sediment metagenome</name>
    <dbReference type="NCBI Taxonomy" id="412755"/>
    <lineage>
        <taxon>unclassified sequences</taxon>
        <taxon>metagenomes</taxon>
        <taxon>ecological metagenomes</taxon>
    </lineage>
</organism>
<accession>X1J7U8</accession>
<feature type="non-terminal residue" evidence="1">
    <location>
        <position position="223"/>
    </location>
</feature>
<reference evidence="1" key="1">
    <citation type="journal article" date="2014" name="Front. Microbiol.">
        <title>High frequency of phylogenetically diverse reductive dehalogenase-homologous genes in deep subseafloor sedimentary metagenomes.</title>
        <authorList>
            <person name="Kawai M."/>
            <person name="Futagami T."/>
            <person name="Toyoda A."/>
            <person name="Takaki Y."/>
            <person name="Nishi S."/>
            <person name="Hori S."/>
            <person name="Arai W."/>
            <person name="Tsubouchi T."/>
            <person name="Morono Y."/>
            <person name="Uchiyama I."/>
            <person name="Ito T."/>
            <person name="Fujiyama A."/>
            <person name="Inagaki F."/>
            <person name="Takami H."/>
        </authorList>
    </citation>
    <scope>NUCLEOTIDE SEQUENCE</scope>
    <source>
        <strain evidence="1">Expedition CK06-06</strain>
    </source>
</reference>
<evidence type="ECO:0008006" key="2">
    <source>
        <dbReference type="Google" id="ProtNLM"/>
    </source>
</evidence>
<proteinExistence type="predicted"/>
<dbReference type="SUPFAM" id="SSF88713">
    <property type="entry name" value="Glycoside hydrolase/deacetylase"/>
    <property type="match status" value="1"/>
</dbReference>
<name>X1J7U8_9ZZZZ</name>
<sequence>MTLDFTLEKYKELCFALLDSNMRIMTFRSYLEETPKSDFVILRHDIDRIPFNALRMAELENQLGIESTYYFRSVKGFWGSFKPEIIRSIHELGHEVGYHYEVLSKSKGNYAAALKLFESELSEFRKICDIVTISMHGSPLSAYDNRDLWKLYDFKQFGILGEAYLSVEDIYYFSESGRTWSPRGKLRDVLKYANVPINSYPLVNNTDDLIALIRSRKENKLYL</sequence>
<evidence type="ECO:0000313" key="1">
    <source>
        <dbReference type="EMBL" id="GAH65833.1"/>
    </source>
</evidence>